<sequence length="644" mass="71114">MANSTTSANTFQIPNISPLISIKLDGTNYLQWTSQFLPILRSYELLGIVDGSELCPSKHTIVAENTESLNPAFVLWTKKDQLVLSWLIATLNSNVLSTVYGLNTSRQVWTSLAARYASQSKSRITHLKRQLQTMRQDSRSCTDYLQMAKSWADQLAAVGKPIEEDDLISFILSGLNPSFNVFITTFNLTTREAPLCYVDFESELLNHEALLANQTSNIPTDSTTFALYSHKHPNQDRRSRFSGPPKHTSSNNGPHKYHSPSKHSSPAPHQKPSSSFSKYKPTQASPVPFNSTRPPCQICGKPNHQALDCYHRMDYSYQGRHPPSQLAAMVAHTNSQFGEEKQPWYADSGANHHITADLENLNLSQEPYQGTANVAVGNGFGLQIANTGSSSLIAHNSSFKLNHVLHCPDVPINLLSIHKFCVDNHCLFILTANSFLVKDIQTGQVLLQRHSRDGLYPIPLHRLSTRSTHGLTAFLGLKTSASIWHQRLGHPAMSIVQRVIHHHKLPITGPSYSPNHRGYRCLDLSTNRVYISRDVVFNEQDFPAKSMSSVPAPAVNSSPTESALLPLPTPPAMQVTSFNCSGIVIGLELSHKVADGASFFSFINNWAATARGASNIVTPQLDAATHFPPRTLPGFDPNIGMSEN</sequence>
<dbReference type="Pfam" id="PF22936">
    <property type="entry name" value="Pol_BBD"/>
    <property type="match status" value="1"/>
</dbReference>
<accession>A0A2N9I8S8</accession>
<evidence type="ECO:0000259" key="3">
    <source>
        <dbReference type="Pfam" id="PF25597"/>
    </source>
</evidence>
<dbReference type="AlphaFoldDB" id="A0A2N9I8S8"/>
<dbReference type="Pfam" id="PF14223">
    <property type="entry name" value="Retrotran_gag_2"/>
    <property type="match status" value="1"/>
</dbReference>
<dbReference type="InterPro" id="IPR023213">
    <property type="entry name" value="CAT-like_dom_sf"/>
</dbReference>
<dbReference type="PANTHER" id="PTHR47481">
    <property type="match status" value="1"/>
</dbReference>
<evidence type="ECO:0000313" key="4">
    <source>
        <dbReference type="EMBL" id="SPD21072.1"/>
    </source>
</evidence>
<dbReference type="Gene3D" id="3.30.559.10">
    <property type="entry name" value="Chloramphenicol acetyltransferase-like domain"/>
    <property type="match status" value="1"/>
</dbReference>
<evidence type="ECO:0008006" key="5">
    <source>
        <dbReference type="Google" id="ProtNLM"/>
    </source>
</evidence>
<protein>
    <recommendedName>
        <fullName evidence="5">GAG-pre-integrase domain-containing protein</fullName>
    </recommendedName>
</protein>
<evidence type="ECO:0000259" key="2">
    <source>
        <dbReference type="Pfam" id="PF22936"/>
    </source>
</evidence>
<dbReference type="EMBL" id="OIVN01005135">
    <property type="protein sequence ID" value="SPD21072.1"/>
    <property type="molecule type" value="Genomic_DNA"/>
</dbReference>
<reference evidence="4" key="1">
    <citation type="submission" date="2018-02" db="EMBL/GenBank/DDBJ databases">
        <authorList>
            <person name="Cohen D.B."/>
            <person name="Kent A.D."/>
        </authorList>
    </citation>
    <scope>NUCLEOTIDE SEQUENCE</scope>
</reference>
<feature type="region of interest" description="Disordered" evidence="1">
    <location>
        <begin position="232"/>
        <end position="292"/>
    </location>
</feature>
<dbReference type="InterPro" id="IPR054722">
    <property type="entry name" value="PolX-like_BBD"/>
</dbReference>
<organism evidence="4">
    <name type="scientific">Fagus sylvatica</name>
    <name type="common">Beechnut</name>
    <dbReference type="NCBI Taxonomy" id="28930"/>
    <lineage>
        <taxon>Eukaryota</taxon>
        <taxon>Viridiplantae</taxon>
        <taxon>Streptophyta</taxon>
        <taxon>Embryophyta</taxon>
        <taxon>Tracheophyta</taxon>
        <taxon>Spermatophyta</taxon>
        <taxon>Magnoliopsida</taxon>
        <taxon>eudicotyledons</taxon>
        <taxon>Gunneridae</taxon>
        <taxon>Pentapetalae</taxon>
        <taxon>rosids</taxon>
        <taxon>fabids</taxon>
        <taxon>Fagales</taxon>
        <taxon>Fagaceae</taxon>
        <taxon>Fagus</taxon>
    </lineage>
</organism>
<proteinExistence type="predicted"/>
<evidence type="ECO:0000256" key="1">
    <source>
        <dbReference type="SAM" id="MobiDB-lite"/>
    </source>
</evidence>
<name>A0A2N9I8S8_FAGSY</name>
<gene>
    <name evidence="4" type="ORF">FSB_LOCUS48954</name>
</gene>
<dbReference type="PANTHER" id="PTHR47481:SF31">
    <property type="entry name" value="OS01G0873500 PROTEIN"/>
    <property type="match status" value="1"/>
</dbReference>
<dbReference type="Pfam" id="PF25597">
    <property type="entry name" value="SH3_retrovirus"/>
    <property type="match status" value="1"/>
</dbReference>
<feature type="compositionally biased region" description="Polar residues" evidence="1">
    <location>
        <begin position="276"/>
        <end position="292"/>
    </location>
</feature>
<feature type="domain" description="Retroviral polymerase SH3-like" evidence="3">
    <location>
        <begin position="512"/>
        <end position="547"/>
    </location>
</feature>
<feature type="compositionally biased region" description="Low complexity" evidence="1">
    <location>
        <begin position="262"/>
        <end position="275"/>
    </location>
</feature>
<dbReference type="Pfam" id="PF02458">
    <property type="entry name" value="Transferase"/>
    <property type="match status" value="1"/>
</dbReference>
<feature type="domain" description="Retrovirus-related Pol polyprotein from transposon TNT 1-94-like beta-barrel" evidence="2">
    <location>
        <begin position="344"/>
        <end position="420"/>
    </location>
</feature>
<dbReference type="InterPro" id="IPR057670">
    <property type="entry name" value="SH3_retrovirus"/>
</dbReference>